<dbReference type="STRING" id="241244.ATY39_07340"/>
<dbReference type="RefSeq" id="WP_066787935.1">
    <property type="nucleotide sequence ID" value="NZ_CP014806.1"/>
</dbReference>
<sequence>MFFKKNKVEVVPESEWTDFGSQHATRKDLAIAACVPAVASLGMVAWNSLKKVTEITTQSPALEVASYVDSTGGITRSIDSVSTYNAMPVGFTDKAGEVAGEVALSSFTTIMDPIIDILVALSLPVASIILVGSLFMMMLGQKEKSYSMMMNAGLSYVLIQMSPLLLNILKAAGDAVQPQ</sequence>
<keyword evidence="3" id="KW-1185">Reference proteome</keyword>
<dbReference type="OrthoDB" id="2454059at2"/>
<evidence type="ECO:0000313" key="2">
    <source>
        <dbReference type="EMBL" id="AMW99294.1"/>
    </source>
</evidence>
<organism evidence="2 3">
    <name type="scientific">Rummeliibacillus stabekisii</name>
    <dbReference type="NCBI Taxonomy" id="241244"/>
    <lineage>
        <taxon>Bacteria</taxon>
        <taxon>Bacillati</taxon>
        <taxon>Bacillota</taxon>
        <taxon>Bacilli</taxon>
        <taxon>Bacillales</taxon>
        <taxon>Caryophanaceae</taxon>
        <taxon>Rummeliibacillus</taxon>
    </lineage>
</organism>
<dbReference type="AlphaFoldDB" id="A0A143HC36"/>
<keyword evidence="1" id="KW-1133">Transmembrane helix</keyword>
<keyword evidence="1" id="KW-0472">Membrane</keyword>
<feature type="transmembrane region" description="Helical" evidence="1">
    <location>
        <begin position="114"/>
        <end position="136"/>
    </location>
</feature>
<protein>
    <submittedName>
        <fullName evidence="2">Uncharacterized protein</fullName>
    </submittedName>
</protein>
<name>A0A143HC36_9BACL</name>
<evidence type="ECO:0000256" key="1">
    <source>
        <dbReference type="SAM" id="Phobius"/>
    </source>
</evidence>
<feature type="transmembrane region" description="Helical" evidence="1">
    <location>
        <begin position="148"/>
        <end position="169"/>
    </location>
</feature>
<keyword evidence="1" id="KW-0812">Transmembrane</keyword>
<evidence type="ECO:0000313" key="3">
    <source>
        <dbReference type="Proteomes" id="UP000076021"/>
    </source>
</evidence>
<dbReference type="EMBL" id="CP014806">
    <property type="protein sequence ID" value="AMW99294.1"/>
    <property type="molecule type" value="Genomic_DNA"/>
</dbReference>
<reference evidence="2 3" key="1">
    <citation type="journal article" date="2016" name="Genome Announc.">
        <title>Whole-Genome Sequence of Rummeliibacillus stabekisii Strain PP9 Isolated from Antarctic Soil.</title>
        <authorList>
            <person name="da Mota F.F."/>
            <person name="Vollu R.E."/>
            <person name="Jurelevicius D."/>
            <person name="Seldin L."/>
        </authorList>
    </citation>
    <scope>NUCLEOTIDE SEQUENCE [LARGE SCALE GENOMIC DNA]</scope>
    <source>
        <strain evidence="2 3">PP9</strain>
    </source>
</reference>
<dbReference type="Proteomes" id="UP000076021">
    <property type="component" value="Chromosome"/>
</dbReference>
<reference evidence="3" key="2">
    <citation type="submission" date="2016-03" db="EMBL/GenBank/DDBJ databases">
        <authorList>
            <person name="Ploux O."/>
        </authorList>
    </citation>
    <scope>NUCLEOTIDE SEQUENCE [LARGE SCALE GENOMIC DNA]</scope>
    <source>
        <strain evidence="3">PP9</strain>
    </source>
</reference>
<accession>A0A143HC36</accession>
<proteinExistence type="predicted"/>
<gene>
    <name evidence="2" type="ORF">ATY39_07340</name>
</gene>
<dbReference type="KEGG" id="rst:ATY39_07340"/>